<dbReference type="SUPFAM" id="SSF56935">
    <property type="entry name" value="Porins"/>
    <property type="match status" value="1"/>
</dbReference>
<dbReference type="InterPro" id="IPR008969">
    <property type="entry name" value="CarboxyPept-like_regulatory"/>
</dbReference>
<evidence type="ECO:0000256" key="7">
    <source>
        <dbReference type="ARBA" id="ARBA00023237"/>
    </source>
</evidence>
<keyword evidence="3 8" id="KW-1134">Transmembrane beta strand</keyword>
<evidence type="ECO:0000313" key="12">
    <source>
        <dbReference type="Proteomes" id="UP000286270"/>
    </source>
</evidence>
<dbReference type="Pfam" id="PF07715">
    <property type="entry name" value="Plug"/>
    <property type="match status" value="1"/>
</dbReference>
<comment type="subcellular location">
    <subcellularLocation>
        <location evidence="1 8">Cell outer membrane</location>
        <topology evidence="1 8">Multi-pass membrane protein</topology>
    </subcellularLocation>
</comment>
<dbReference type="GO" id="GO:0015344">
    <property type="term" value="F:siderophore uptake transmembrane transporter activity"/>
    <property type="evidence" value="ECO:0007669"/>
    <property type="project" value="TreeGrafter"/>
</dbReference>
<dbReference type="PANTHER" id="PTHR30069:SF29">
    <property type="entry name" value="HEMOGLOBIN AND HEMOGLOBIN-HAPTOGLOBIN-BINDING PROTEIN 1-RELATED"/>
    <property type="match status" value="1"/>
</dbReference>
<dbReference type="Proteomes" id="UP000286270">
    <property type="component" value="Unassembled WGS sequence"/>
</dbReference>
<feature type="chain" id="PRO_5019249785" evidence="9">
    <location>
        <begin position="37"/>
        <end position="1067"/>
    </location>
</feature>
<accession>A0A412Y894</accession>
<dbReference type="Pfam" id="PF13715">
    <property type="entry name" value="CarbopepD_reg_2"/>
    <property type="match status" value="1"/>
</dbReference>
<dbReference type="InterPro" id="IPR036942">
    <property type="entry name" value="Beta-barrel_TonB_sf"/>
</dbReference>
<dbReference type="AlphaFoldDB" id="A0A412Y894"/>
<dbReference type="RefSeq" id="WP_122142586.1">
    <property type="nucleotide sequence ID" value="NZ_JAFKPL010000002.1"/>
</dbReference>
<dbReference type="NCBIfam" id="TIGR04057">
    <property type="entry name" value="SusC_RagA_signa"/>
    <property type="match status" value="1"/>
</dbReference>
<keyword evidence="2 8" id="KW-0813">Transport</keyword>
<dbReference type="SUPFAM" id="SSF49464">
    <property type="entry name" value="Carboxypeptidase regulatory domain-like"/>
    <property type="match status" value="1"/>
</dbReference>
<evidence type="ECO:0000313" key="11">
    <source>
        <dbReference type="EMBL" id="RGV53649.1"/>
    </source>
</evidence>
<dbReference type="InterPro" id="IPR023997">
    <property type="entry name" value="TonB-dep_OMP_SusC/RagA_CS"/>
</dbReference>
<dbReference type="PROSITE" id="PS52016">
    <property type="entry name" value="TONB_DEPENDENT_REC_3"/>
    <property type="match status" value="1"/>
</dbReference>
<dbReference type="InterPro" id="IPR037066">
    <property type="entry name" value="Plug_dom_sf"/>
</dbReference>
<feature type="signal peptide" evidence="9">
    <location>
        <begin position="1"/>
        <end position="36"/>
    </location>
</feature>
<keyword evidence="6 8" id="KW-0472">Membrane</keyword>
<feature type="domain" description="TonB-dependent receptor plug" evidence="10">
    <location>
        <begin position="147"/>
        <end position="248"/>
    </location>
</feature>
<dbReference type="EMBL" id="QRZH01000008">
    <property type="protein sequence ID" value="RGV53649.1"/>
    <property type="molecule type" value="Genomic_DNA"/>
</dbReference>
<evidence type="ECO:0000256" key="5">
    <source>
        <dbReference type="ARBA" id="ARBA00022729"/>
    </source>
</evidence>
<keyword evidence="11" id="KW-0675">Receptor</keyword>
<organism evidence="11 12">
    <name type="scientific">Bacteroides fragilis</name>
    <dbReference type="NCBI Taxonomy" id="817"/>
    <lineage>
        <taxon>Bacteria</taxon>
        <taxon>Pseudomonadati</taxon>
        <taxon>Bacteroidota</taxon>
        <taxon>Bacteroidia</taxon>
        <taxon>Bacteroidales</taxon>
        <taxon>Bacteroidaceae</taxon>
        <taxon>Bacteroides</taxon>
    </lineage>
</organism>
<evidence type="ECO:0000256" key="9">
    <source>
        <dbReference type="SAM" id="SignalP"/>
    </source>
</evidence>
<evidence type="ECO:0000256" key="1">
    <source>
        <dbReference type="ARBA" id="ARBA00004571"/>
    </source>
</evidence>
<dbReference type="GO" id="GO:0009279">
    <property type="term" value="C:cell outer membrane"/>
    <property type="evidence" value="ECO:0007669"/>
    <property type="project" value="UniProtKB-SubCell"/>
</dbReference>
<sequence length="1067" mass="120750">MRKKEQMFWLASRSRMWRIPLCMAAFSLLPSAYSFAGAENPATETVWAVNSVQQQRTVKGIVIDANGEAVIGANVKEPGSTTGTITDINGEFSLSVGSKATLEVSFIGYTTQKVNVGASNTVKVILQEDTKVLDEVVITGFGMSQKKATLTGAVSAIKSTDIERSAASTASGALVGKIAGLNTRMQDGRPGASTALQIRNMGTPLFVIDGVQSDEGQFNNMDFNDIENISILKDASAAIYGIRAANGVVVVTTKKGQQKSKNTVSVNAYYGWQKNSRWIQPADAKTYVNAYTAAETWAGRTDGERKFSREDYDKWMAGTEKGYTGFDWGDYIWKTSPQYYVNTNFSGGSDKANYYVSVSHINQDATVRNYGGFKRTNVQMNIDMKVNDRFKIGASMNGRIESRKNPGVPGGDDYDLPLYANLKNWPTMGPYANDNPLYPQKVSTDINTNFALLNYENSGKMTDDWRVLQMQATAEYELLKGLKAKGMVGYYFAYREMENHEYPFKLYRYNQANDTYEVDASMNTPYRERIRHRNEDLFSNFQLNYDRKFGDHYINAIAGFEASQRKSPNFNIISTPVANNLNLIQFKEIKTFNDNGNDTQARMGYLGRINYSYADKYLVEFIGRWDGSWKFRPGNRWGFFPSASLGWRISQEKFWQESKLESIFSDFKIRGSYGVVGDDNVSDYSAFDYLAGYDYNRGGSVIDGQYVVGSAPRGLPNQTLSWIKAKILDIGVDMGFFNNRLTAQIDFFRRLRTGIPESRYDVLLPSEVGFGLPKENLRSDLHIGYDAMVRWTDNINDFNYSAGANVTYSRFYDWEQYDDRRSNSWDRYRNSIWHRVGYINWGYEAVGRFENWEQIATYPVDIDRKGNRTVVPGDIIYKDVNGDGVINFMDERPIGYRQDGTPNLNFGINLSASWKGFDLSMDWTGSGMTSWMQQWETARPFQNDGNSPGEILKDSWHLADVWDADSELIPGKYPLIRMNNAETSAYDKSTFWLHNVHYIKLRNLEFGYTLPKIWLAKSGISNLRVYLSGTNLLTLTNVPIIDPEGSKDNGLIYPTPRIINLGINLKF</sequence>
<keyword evidence="5 9" id="KW-0732">Signal</keyword>
<evidence type="ECO:0000256" key="6">
    <source>
        <dbReference type="ARBA" id="ARBA00023136"/>
    </source>
</evidence>
<comment type="caution">
    <text evidence="11">The sequence shown here is derived from an EMBL/GenBank/DDBJ whole genome shotgun (WGS) entry which is preliminary data.</text>
</comment>
<comment type="similarity">
    <text evidence="8">Belongs to the TonB-dependent receptor family.</text>
</comment>
<gene>
    <name evidence="11" type="ORF">DWW08_11060</name>
</gene>
<keyword evidence="7 8" id="KW-0998">Cell outer membrane</keyword>
<dbReference type="InterPro" id="IPR039426">
    <property type="entry name" value="TonB-dep_rcpt-like"/>
</dbReference>
<dbReference type="FunFam" id="2.60.40.1120:FF:000003">
    <property type="entry name" value="Outer membrane protein Omp121"/>
    <property type="match status" value="1"/>
</dbReference>
<evidence type="ECO:0000256" key="3">
    <source>
        <dbReference type="ARBA" id="ARBA00022452"/>
    </source>
</evidence>
<name>A0A412Y894_BACFG</name>
<dbReference type="Gene3D" id="2.40.170.20">
    <property type="entry name" value="TonB-dependent receptor, beta-barrel domain"/>
    <property type="match status" value="1"/>
</dbReference>
<evidence type="ECO:0000259" key="10">
    <source>
        <dbReference type="Pfam" id="PF07715"/>
    </source>
</evidence>
<dbReference type="Gene3D" id="2.60.40.1120">
    <property type="entry name" value="Carboxypeptidase-like, regulatory domain"/>
    <property type="match status" value="1"/>
</dbReference>
<protein>
    <submittedName>
        <fullName evidence="11">TonB-dependent receptor</fullName>
    </submittedName>
</protein>
<evidence type="ECO:0000256" key="8">
    <source>
        <dbReference type="PROSITE-ProRule" id="PRU01360"/>
    </source>
</evidence>
<dbReference type="PANTHER" id="PTHR30069">
    <property type="entry name" value="TONB-DEPENDENT OUTER MEMBRANE RECEPTOR"/>
    <property type="match status" value="1"/>
</dbReference>
<dbReference type="NCBIfam" id="TIGR04056">
    <property type="entry name" value="OMP_RagA_SusC"/>
    <property type="match status" value="1"/>
</dbReference>
<evidence type="ECO:0000256" key="2">
    <source>
        <dbReference type="ARBA" id="ARBA00022448"/>
    </source>
</evidence>
<evidence type="ECO:0000256" key="4">
    <source>
        <dbReference type="ARBA" id="ARBA00022692"/>
    </source>
</evidence>
<dbReference type="InterPro" id="IPR012910">
    <property type="entry name" value="Plug_dom"/>
</dbReference>
<reference evidence="11 12" key="1">
    <citation type="submission" date="2018-08" db="EMBL/GenBank/DDBJ databases">
        <title>A genome reference for cultivated species of the human gut microbiota.</title>
        <authorList>
            <person name="Zou Y."/>
            <person name="Xue W."/>
            <person name="Luo G."/>
        </authorList>
    </citation>
    <scope>NUCLEOTIDE SEQUENCE [LARGE SCALE GENOMIC DNA]</scope>
    <source>
        <strain evidence="11 12">AF14-26</strain>
    </source>
</reference>
<dbReference type="Gene3D" id="2.170.130.10">
    <property type="entry name" value="TonB-dependent receptor, plug domain"/>
    <property type="match status" value="1"/>
</dbReference>
<keyword evidence="4 8" id="KW-0812">Transmembrane</keyword>
<proteinExistence type="inferred from homology"/>
<dbReference type="GO" id="GO:0044718">
    <property type="term" value="P:siderophore transmembrane transport"/>
    <property type="evidence" value="ECO:0007669"/>
    <property type="project" value="TreeGrafter"/>
</dbReference>
<dbReference type="InterPro" id="IPR023996">
    <property type="entry name" value="TonB-dep_OMP_SusC/RagA"/>
</dbReference>